<accession>A0A5C2RU34</accession>
<evidence type="ECO:0000313" key="1">
    <source>
        <dbReference type="EMBL" id="RPD55218.1"/>
    </source>
</evidence>
<dbReference type="AlphaFoldDB" id="A0A5C2RU34"/>
<dbReference type="Proteomes" id="UP000313359">
    <property type="component" value="Unassembled WGS sequence"/>
</dbReference>
<proteinExistence type="predicted"/>
<evidence type="ECO:0000313" key="2">
    <source>
        <dbReference type="Proteomes" id="UP000313359"/>
    </source>
</evidence>
<gene>
    <name evidence="1" type="ORF">L227DRAFT_311445</name>
</gene>
<reference evidence="1" key="1">
    <citation type="journal article" date="2018" name="Genome Biol. Evol.">
        <title>Genomics and development of Lentinus tigrinus, a white-rot wood-decaying mushroom with dimorphic fruiting bodies.</title>
        <authorList>
            <person name="Wu B."/>
            <person name="Xu Z."/>
            <person name="Knudson A."/>
            <person name="Carlson A."/>
            <person name="Chen N."/>
            <person name="Kovaka S."/>
            <person name="LaButti K."/>
            <person name="Lipzen A."/>
            <person name="Pennachio C."/>
            <person name="Riley R."/>
            <person name="Schakwitz W."/>
            <person name="Umezawa K."/>
            <person name="Ohm R.A."/>
            <person name="Grigoriev I.V."/>
            <person name="Nagy L.G."/>
            <person name="Gibbons J."/>
            <person name="Hibbett D."/>
        </authorList>
    </citation>
    <scope>NUCLEOTIDE SEQUENCE [LARGE SCALE GENOMIC DNA]</scope>
    <source>
        <strain evidence="1">ALCF2SS1-6</strain>
    </source>
</reference>
<keyword evidence="2" id="KW-1185">Reference proteome</keyword>
<sequence>MSPQYVWKNTANPTSMNRIPSEIRNVQRFAPELIGLVLSHTHGDIATLKACSLVCSAWASEARRVLLRKVVVRPAMPSHTWNDFFQLLSASHEVAGYIRRLTFCGPDKIAEQQAQTDHLSEALERLPSLTELCIKNGMFGPFERSSKAVSGADCQVNDLAPFHQLFTHFDKVETLVLHGMMADVCQLERLPRLAEGPMRQYVRVRVIPPELPPPLAVCVGTIQADRVRVVLPSNKHRKEFYQFLRRSFSPPAAGLSVSTRLVEGPDELSELLDAFDRDVRSVSINVLLISCDLDNIVAGRVKSGWNRRFYISFKSFTSIRELVLYFTTTSVMVGRHAVRLYRRNLANNWSVLSNAPRSLTNIELRFQRYGLHMPHVLDDLRVLEGVWGAVDERTIQRFPHLEAFTCILCDEGFIDHFSPFKYGEPFVPAPESSVTSRQQEFDDYAALLRGFLPRLHERGLLRFEMSDV</sequence>
<dbReference type="OrthoDB" id="2756453at2759"/>
<dbReference type="EMBL" id="ML122297">
    <property type="protein sequence ID" value="RPD55218.1"/>
    <property type="molecule type" value="Genomic_DNA"/>
</dbReference>
<protein>
    <submittedName>
        <fullName evidence="1">Uncharacterized protein</fullName>
    </submittedName>
</protein>
<name>A0A5C2RU34_9APHY</name>
<organism evidence="1 2">
    <name type="scientific">Lentinus tigrinus ALCF2SS1-6</name>
    <dbReference type="NCBI Taxonomy" id="1328759"/>
    <lineage>
        <taxon>Eukaryota</taxon>
        <taxon>Fungi</taxon>
        <taxon>Dikarya</taxon>
        <taxon>Basidiomycota</taxon>
        <taxon>Agaricomycotina</taxon>
        <taxon>Agaricomycetes</taxon>
        <taxon>Polyporales</taxon>
        <taxon>Polyporaceae</taxon>
        <taxon>Lentinus</taxon>
    </lineage>
</organism>